<accession>A0A9P6BBM6</accession>
<organism evidence="3 4">
    <name type="scientific">Hydnum rufescens UP504</name>
    <dbReference type="NCBI Taxonomy" id="1448309"/>
    <lineage>
        <taxon>Eukaryota</taxon>
        <taxon>Fungi</taxon>
        <taxon>Dikarya</taxon>
        <taxon>Basidiomycota</taxon>
        <taxon>Agaricomycotina</taxon>
        <taxon>Agaricomycetes</taxon>
        <taxon>Cantharellales</taxon>
        <taxon>Hydnaceae</taxon>
        <taxon>Hydnum</taxon>
    </lineage>
</organism>
<protein>
    <recommendedName>
        <fullName evidence="1">RNA-dependent RNA polymerase</fullName>
        <ecNumber evidence="1">2.7.7.48</ecNumber>
    </recommendedName>
</protein>
<keyword evidence="1" id="KW-0808">Transferase</keyword>
<dbReference type="GO" id="GO:0003968">
    <property type="term" value="F:RNA-directed RNA polymerase activity"/>
    <property type="evidence" value="ECO:0007669"/>
    <property type="project" value="UniProtKB-KW"/>
</dbReference>
<gene>
    <name evidence="3" type="ORF">BS47DRAFT_1357042</name>
</gene>
<dbReference type="Proteomes" id="UP000886523">
    <property type="component" value="Unassembled WGS sequence"/>
</dbReference>
<keyword evidence="1" id="KW-0694">RNA-binding</keyword>
<dbReference type="OrthoDB" id="6513042at2759"/>
<dbReference type="AlphaFoldDB" id="A0A9P6BBM6"/>
<evidence type="ECO:0000259" key="2">
    <source>
        <dbReference type="Pfam" id="PF05183"/>
    </source>
</evidence>
<dbReference type="EC" id="2.7.7.48" evidence="1"/>
<comment type="similarity">
    <text evidence="1">Belongs to the RdRP family.</text>
</comment>
<comment type="caution">
    <text evidence="3">The sequence shown here is derived from an EMBL/GenBank/DDBJ whole genome shotgun (WGS) entry which is preliminary data.</text>
</comment>
<evidence type="ECO:0000313" key="3">
    <source>
        <dbReference type="EMBL" id="KAF9521102.1"/>
    </source>
</evidence>
<reference evidence="3" key="1">
    <citation type="journal article" date="2020" name="Nat. Commun.">
        <title>Large-scale genome sequencing of mycorrhizal fungi provides insights into the early evolution of symbiotic traits.</title>
        <authorList>
            <person name="Miyauchi S."/>
            <person name="Kiss E."/>
            <person name="Kuo A."/>
            <person name="Drula E."/>
            <person name="Kohler A."/>
            <person name="Sanchez-Garcia M."/>
            <person name="Morin E."/>
            <person name="Andreopoulos B."/>
            <person name="Barry K.W."/>
            <person name="Bonito G."/>
            <person name="Buee M."/>
            <person name="Carver A."/>
            <person name="Chen C."/>
            <person name="Cichocki N."/>
            <person name="Clum A."/>
            <person name="Culley D."/>
            <person name="Crous P.W."/>
            <person name="Fauchery L."/>
            <person name="Girlanda M."/>
            <person name="Hayes R.D."/>
            <person name="Keri Z."/>
            <person name="LaButti K."/>
            <person name="Lipzen A."/>
            <person name="Lombard V."/>
            <person name="Magnuson J."/>
            <person name="Maillard F."/>
            <person name="Murat C."/>
            <person name="Nolan M."/>
            <person name="Ohm R.A."/>
            <person name="Pangilinan J."/>
            <person name="Pereira M.F."/>
            <person name="Perotto S."/>
            <person name="Peter M."/>
            <person name="Pfister S."/>
            <person name="Riley R."/>
            <person name="Sitrit Y."/>
            <person name="Stielow J.B."/>
            <person name="Szollosi G."/>
            <person name="Zifcakova L."/>
            <person name="Stursova M."/>
            <person name="Spatafora J.W."/>
            <person name="Tedersoo L."/>
            <person name="Vaario L.M."/>
            <person name="Yamada A."/>
            <person name="Yan M."/>
            <person name="Wang P."/>
            <person name="Xu J."/>
            <person name="Bruns T."/>
            <person name="Baldrian P."/>
            <person name="Vilgalys R."/>
            <person name="Dunand C."/>
            <person name="Henrissat B."/>
            <person name="Grigoriev I.V."/>
            <person name="Hibbett D."/>
            <person name="Nagy L.G."/>
            <person name="Martin F.M."/>
        </authorList>
    </citation>
    <scope>NUCLEOTIDE SEQUENCE</scope>
    <source>
        <strain evidence="3">UP504</strain>
    </source>
</reference>
<feature type="domain" description="RDRP core" evidence="2">
    <location>
        <begin position="3"/>
        <end position="68"/>
    </location>
</feature>
<evidence type="ECO:0000256" key="1">
    <source>
        <dbReference type="RuleBase" id="RU363098"/>
    </source>
</evidence>
<dbReference type="Pfam" id="PF05183">
    <property type="entry name" value="RdRP"/>
    <property type="match status" value="1"/>
</dbReference>
<keyword evidence="1" id="KW-0548">Nucleotidyltransferase</keyword>
<sequence length="293" mass="33028">MSEHPECLLLAQLASQAVDFAKSGVPANISLMPKLHFPSKLDWSAGEILRNSASEYHESKHALGVLYQGIELLDINPAGGKRGLNEDEDIAAALEELMVGSHLEDAVPHDEITALLRPELEPYITLTLTADISENEIIPQFTSFVLELQYICANHLDASTPHRRRMLGRQRNDLQARLRQQCKALVDTTGEELSDTDGFEDWLLRAWVAWKVPRALGSAFGAKSYGYVALGSMFEALRVLKDLDEYLDRYGARRHVFKILLPYHILVYEQSPPDIPHLASQWRMPILFDFGHN</sequence>
<comment type="catalytic activity">
    <reaction evidence="1">
        <text>RNA(n) + a ribonucleoside 5'-triphosphate = RNA(n+1) + diphosphate</text>
        <dbReference type="Rhea" id="RHEA:21248"/>
        <dbReference type="Rhea" id="RHEA-COMP:14527"/>
        <dbReference type="Rhea" id="RHEA-COMP:17342"/>
        <dbReference type="ChEBI" id="CHEBI:33019"/>
        <dbReference type="ChEBI" id="CHEBI:61557"/>
        <dbReference type="ChEBI" id="CHEBI:140395"/>
        <dbReference type="EC" id="2.7.7.48"/>
    </reaction>
</comment>
<keyword evidence="1" id="KW-0696">RNA-directed RNA polymerase</keyword>
<name>A0A9P6BBM6_9AGAM</name>
<dbReference type="EMBL" id="MU128909">
    <property type="protein sequence ID" value="KAF9521102.1"/>
    <property type="molecule type" value="Genomic_DNA"/>
</dbReference>
<keyword evidence="4" id="KW-1185">Reference proteome</keyword>
<evidence type="ECO:0000313" key="4">
    <source>
        <dbReference type="Proteomes" id="UP000886523"/>
    </source>
</evidence>
<dbReference type="InterPro" id="IPR057596">
    <property type="entry name" value="RDRP_core"/>
</dbReference>
<dbReference type="GO" id="GO:0003723">
    <property type="term" value="F:RNA binding"/>
    <property type="evidence" value="ECO:0007669"/>
    <property type="project" value="UniProtKB-KW"/>
</dbReference>
<proteinExistence type="inferred from homology"/>